<feature type="region of interest" description="Disordered" evidence="9">
    <location>
        <begin position="110"/>
        <end position="141"/>
    </location>
</feature>
<sequence length="945" mass="106844">MSERRGPKALELWCRRITEGYPGVNVQNMTTSWRDGLAFCAMIHHFRPDLIDFSSLNKDDIYGNNELAFRTAEQHLGIPALLDAEDMASCSVPDRLSILTYLSQFYQQFGGSSPSRLARSRTPDSSAQKITPADSPASKAVPRLGVRRESCVVCSLPVFLAEKLVISKSTYHRTCFRCARCHNQLTPCSYYETEEGQYCCETCPDEDTPDVSIYPCPDEPKDLELDVEQDQDLNYHRSLSDEEKLTKSKDLTSSRIASLRLNFMSSSLLADDQDLDQDKSSGPKDVNVSPDTKHLHVLEPETMDINLHSMTSRTNDKVVNNSNGDSDSVKVNRCLTATSESLDKDSVINVDDYFIVNAKNKSKDEVKNQDTKEMVGETGTEVSQCLSIVQKRLKLFQDLVDSSNVSINYDDDDDDNNVKEEIKEEEEEGVSGASRIEPDSLDGFTLTEASKPVSQEVAKPANAKADLSPEDQQYPDDMNPFRSDDEADGNPERSTNPFGSDDDDVEEEPPKPKARSAKRLLKAPVNPFESDEEEEYKLEAPVPKPRSSSNSDRLSKDGFYASSSSLASSTGYRKRRPAPPPPDKATPEKNVSFLGLTDSGMRTPRPRKSKPAPPPPMATSSPLASGLEKLLLTSESSTAEASLSKQGINVAEDADKGIDSWEDIKVCKNEANRTKQSLSRSESGQDNTRFDKSFHGKWKRKKAQAPARPIPQRRKIRVMSMKDVKMELAEIEMQQLGLEKQGVRLEQLIRNKCENEANSEKKESGDNLKDNNDTSLSMDADELVLELFALVNEKNELFRRQAELMLLKRQHRLEEEHADIEYQIRCLMCQPEATKTDFDKQREEALIQRLVEIVEKRSEIVECLEMDRKREVEEDKSINMHMELYTAKKGSNEEQKTHKGKKLKLKEKFHIKEKHLLKKGHKKDADKDVDETEVKVKRQNKRKWF</sequence>
<organism evidence="13 14">
    <name type="scientific">Cotesia typhae</name>
    <dbReference type="NCBI Taxonomy" id="2053667"/>
    <lineage>
        <taxon>Eukaryota</taxon>
        <taxon>Metazoa</taxon>
        <taxon>Ecdysozoa</taxon>
        <taxon>Arthropoda</taxon>
        <taxon>Hexapoda</taxon>
        <taxon>Insecta</taxon>
        <taxon>Pterygota</taxon>
        <taxon>Neoptera</taxon>
        <taxon>Endopterygota</taxon>
        <taxon>Hymenoptera</taxon>
        <taxon>Apocrita</taxon>
        <taxon>Ichneumonoidea</taxon>
        <taxon>Braconidae</taxon>
        <taxon>Microgastrinae</taxon>
        <taxon>Cotesia</taxon>
    </lineage>
</organism>
<keyword evidence="5 8" id="KW-0862">Zinc</keyword>
<keyword evidence="14" id="KW-1185">Reference proteome</keyword>
<dbReference type="PROSITE" id="PS50021">
    <property type="entry name" value="CH"/>
    <property type="match status" value="1"/>
</dbReference>
<evidence type="ECO:0000256" key="6">
    <source>
        <dbReference type="ARBA" id="ARBA00023038"/>
    </source>
</evidence>
<dbReference type="PROSITE" id="PS50023">
    <property type="entry name" value="LIM_DOMAIN_2"/>
    <property type="match status" value="1"/>
</dbReference>
<dbReference type="PANTHER" id="PTHR23167:SF84">
    <property type="entry name" value="ALPHA ACTININ 3-RELATED"/>
    <property type="match status" value="1"/>
</dbReference>
<evidence type="ECO:0000259" key="11">
    <source>
        <dbReference type="PROSITE" id="PS50023"/>
    </source>
</evidence>
<evidence type="ECO:0000256" key="8">
    <source>
        <dbReference type="PROSITE-ProRule" id="PRU00125"/>
    </source>
</evidence>
<evidence type="ECO:0000256" key="3">
    <source>
        <dbReference type="ARBA" id="ARBA00022723"/>
    </source>
</evidence>
<reference evidence="13" key="2">
    <citation type="submission" date="2021-04" db="EMBL/GenBank/DDBJ databases">
        <title>Genome-wide patterns of bracovirus chromosomal integration into multiple host tissues during parasitism.</title>
        <authorList>
            <person name="Chebbi M.A.C."/>
        </authorList>
    </citation>
    <scope>NUCLEOTIDE SEQUENCE</scope>
    <source>
        <tissue evidence="13">Whole body</tissue>
    </source>
</reference>
<keyword evidence="6 8" id="KW-0440">LIM domain</keyword>
<feature type="compositionally biased region" description="Polar residues" evidence="9">
    <location>
        <begin position="674"/>
        <end position="687"/>
    </location>
</feature>
<protein>
    <recommendedName>
        <fullName evidence="15">MICAL-like protein 1</fullName>
    </recommendedName>
</protein>
<dbReference type="InterPro" id="IPR050540">
    <property type="entry name" value="F-actin_Monoox_Mical"/>
</dbReference>
<dbReference type="InterPro" id="IPR001715">
    <property type="entry name" value="CH_dom"/>
</dbReference>
<keyword evidence="7" id="KW-0175">Coiled coil</keyword>
<evidence type="ECO:0000259" key="10">
    <source>
        <dbReference type="PROSITE" id="PS50021"/>
    </source>
</evidence>
<feature type="region of interest" description="Disordered" evidence="9">
    <location>
        <begin position="421"/>
        <end position="654"/>
    </location>
</feature>
<keyword evidence="2" id="KW-0597">Phosphoprotein</keyword>
<evidence type="ECO:0000259" key="12">
    <source>
        <dbReference type="PROSITE" id="PS51848"/>
    </source>
</evidence>
<dbReference type="SMART" id="SM01203">
    <property type="entry name" value="DUF3585"/>
    <property type="match status" value="1"/>
</dbReference>
<keyword evidence="3 8" id="KW-0479">Metal-binding</keyword>
<proteinExistence type="predicted"/>
<feature type="compositionally biased region" description="Low complexity" evidence="9">
    <location>
        <begin position="618"/>
        <end position="645"/>
    </location>
</feature>
<evidence type="ECO:0000256" key="2">
    <source>
        <dbReference type="ARBA" id="ARBA00022553"/>
    </source>
</evidence>
<feature type="region of interest" description="Disordered" evidence="9">
    <location>
        <begin position="669"/>
        <end position="710"/>
    </location>
</feature>
<evidence type="ECO:0000256" key="7">
    <source>
        <dbReference type="ARBA" id="ARBA00023054"/>
    </source>
</evidence>
<dbReference type="CDD" id="cd09400">
    <property type="entry name" value="LIM_like_1"/>
    <property type="match status" value="1"/>
</dbReference>
<dbReference type="GO" id="GO:0046872">
    <property type="term" value="F:metal ion binding"/>
    <property type="evidence" value="ECO:0007669"/>
    <property type="project" value="UniProtKB-KW"/>
</dbReference>
<dbReference type="PROSITE" id="PS00478">
    <property type="entry name" value="LIM_DOMAIN_1"/>
    <property type="match status" value="1"/>
</dbReference>
<dbReference type="AlphaFoldDB" id="A0A8J5RB62"/>
<dbReference type="GO" id="GO:0005768">
    <property type="term" value="C:endosome"/>
    <property type="evidence" value="ECO:0007669"/>
    <property type="project" value="UniProtKB-SubCell"/>
</dbReference>
<reference evidence="13" key="1">
    <citation type="submission" date="2020-03" db="EMBL/GenBank/DDBJ databases">
        <authorList>
            <person name="Chebbi M.A."/>
            <person name="Drezen J.M."/>
        </authorList>
    </citation>
    <scope>NUCLEOTIDE SEQUENCE</scope>
    <source>
        <tissue evidence="13">Whole body</tissue>
    </source>
</reference>
<dbReference type="Pfam" id="PF00307">
    <property type="entry name" value="CH"/>
    <property type="match status" value="1"/>
</dbReference>
<comment type="caution">
    <text evidence="13">The sequence shown here is derived from an EMBL/GenBank/DDBJ whole genome shotgun (WGS) entry which is preliminary data.</text>
</comment>
<feature type="domain" description="LIM zinc-binding" evidence="11">
    <location>
        <begin position="149"/>
        <end position="210"/>
    </location>
</feature>
<evidence type="ECO:0000256" key="5">
    <source>
        <dbReference type="ARBA" id="ARBA00022833"/>
    </source>
</evidence>
<dbReference type="SMART" id="SM00132">
    <property type="entry name" value="LIM"/>
    <property type="match status" value="1"/>
</dbReference>
<dbReference type="Pfam" id="PF12130">
    <property type="entry name" value="bMERB_dom"/>
    <property type="match status" value="1"/>
</dbReference>
<dbReference type="InterPro" id="IPR001781">
    <property type="entry name" value="Znf_LIM"/>
</dbReference>
<dbReference type="SMART" id="SM00033">
    <property type="entry name" value="CH"/>
    <property type="match status" value="1"/>
</dbReference>
<feature type="region of interest" description="Disordered" evidence="9">
    <location>
        <begin position="916"/>
        <end position="945"/>
    </location>
</feature>
<dbReference type="OrthoDB" id="10017054at2759"/>
<name>A0A8J5RB62_9HYME</name>
<dbReference type="Pfam" id="PF00412">
    <property type="entry name" value="LIM"/>
    <property type="match status" value="1"/>
</dbReference>
<evidence type="ECO:0008006" key="15">
    <source>
        <dbReference type="Google" id="ProtNLM"/>
    </source>
</evidence>
<feature type="domain" description="Calponin-homology (CH)" evidence="10">
    <location>
        <begin position="4"/>
        <end position="110"/>
    </location>
</feature>
<accession>A0A8J5RB62</accession>
<keyword evidence="4" id="KW-0967">Endosome</keyword>
<feature type="compositionally biased region" description="Basic residues" evidence="9">
    <location>
        <begin position="512"/>
        <end position="521"/>
    </location>
</feature>
<dbReference type="FunFam" id="1.10.418.10:FF:000023">
    <property type="entry name" value="EH domain-binding protein 1 isoform X1"/>
    <property type="match status" value="1"/>
</dbReference>
<feature type="domain" description="BMERB" evidence="12">
    <location>
        <begin position="711"/>
        <end position="880"/>
    </location>
</feature>
<comment type="subcellular location">
    <subcellularLocation>
        <location evidence="1">Endosome</location>
    </subcellularLocation>
</comment>
<gene>
    <name evidence="13" type="ORF">G9C98_005368</name>
</gene>
<evidence type="ECO:0000256" key="9">
    <source>
        <dbReference type="SAM" id="MobiDB-lite"/>
    </source>
</evidence>
<evidence type="ECO:0000313" key="14">
    <source>
        <dbReference type="Proteomes" id="UP000729913"/>
    </source>
</evidence>
<evidence type="ECO:0000256" key="1">
    <source>
        <dbReference type="ARBA" id="ARBA00004177"/>
    </source>
</evidence>
<dbReference type="InterPro" id="IPR022735">
    <property type="entry name" value="bMERB_dom"/>
</dbReference>
<dbReference type="EMBL" id="JAAOIC020000001">
    <property type="protein sequence ID" value="KAG8042728.1"/>
    <property type="molecule type" value="Genomic_DNA"/>
</dbReference>
<evidence type="ECO:0000313" key="13">
    <source>
        <dbReference type="EMBL" id="KAG8042728.1"/>
    </source>
</evidence>
<dbReference type="Proteomes" id="UP000729913">
    <property type="component" value="Unassembled WGS sequence"/>
</dbReference>
<dbReference type="PANTHER" id="PTHR23167">
    <property type="entry name" value="CALPONIN HOMOLOGY DOMAIN-CONTAINING PROTEIN DDB_G0272472-RELATED"/>
    <property type="match status" value="1"/>
</dbReference>
<evidence type="ECO:0000256" key="4">
    <source>
        <dbReference type="ARBA" id="ARBA00022753"/>
    </source>
</evidence>
<dbReference type="PROSITE" id="PS51848">
    <property type="entry name" value="BMERB"/>
    <property type="match status" value="1"/>
</dbReference>